<dbReference type="STRING" id="1194083.BN12_310012"/>
<evidence type="ECO:0000256" key="1">
    <source>
        <dbReference type="ARBA" id="ARBA00001342"/>
    </source>
</evidence>
<keyword evidence="9" id="KW-0460">Magnesium</keyword>
<dbReference type="GO" id="GO:0051252">
    <property type="term" value="P:regulation of RNA metabolic process"/>
    <property type="evidence" value="ECO:0007669"/>
    <property type="project" value="InterPro"/>
</dbReference>
<dbReference type="InterPro" id="IPR036704">
    <property type="entry name" value="RraA/RraA-like_sf"/>
</dbReference>
<evidence type="ECO:0000313" key="12">
    <source>
        <dbReference type="Proteomes" id="UP000035721"/>
    </source>
</evidence>
<name>A0A077M355_9MICO</name>
<dbReference type="InterPro" id="IPR010203">
    <property type="entry name" value="RraA"/>
</dbReference>
<gene>
    <name evidence="11" type="primary">rraA</name>
    <name evidence="11" type="ORF">BN12_310012</name>
</gene>
<dbReference type="GO" id="GO:0047443">
    <property type="term" value="F:4-hydroxy-4-methyl-2-oxoglutarate aldolase activity"/>
    <property type="evidence" value="ECO:0007669"/>
    <property type="project" value="UniProtKB-EC"/>
</dbReference>
<accession>A0A077M355</accession>
<dbReference type="PANTHER" id="PTHR33254">
    <property type="entry name" value="4-HYDROXY-4-METHYL-2-OXOGLUTARATE ALDOLASE 3-RELATED"/>
    <property type="match status" value="1"/>
</dbReference>
<comment type="cofactor">
    <cofactor evidence="2 10">
        <name>a divalent metal cation</name>
        <dbReference type="ChEBI" id="CHEBI:60240"/>
    </cofactor>
</comment>
<evidence type="ECO:0000256" key="5">
    <source>
        <dbReference type="ARBA" id="ARBA00022723"/>
    </source>
</evidence>
<feature type="binding site" evidence="9">
    <location>
        <begin position="79"/>
        <end position="82"/>
    </location>
    <ligand>
        <name>substrate</name>
    </ligand>
</feature>
<evidence type="ECO:0000313" key="11">
    <source>
        <dbReference type="EMBL" id="CCH78624.1"/>
    </source>
</evidence>
<proteinExistence type="inferred from homology"/>
<dbReference type="Proteomes" id="UP000035721">
    <property type="component" value="Unassembled WGS sequence"/>
</dbReference>
<dbReference type="InterPro" id="IPR005493">
    <property type="entry name" value="RraA/RraA-like"/>
</dbReference>
<dbReference type="GO" id="GO:0008948">
    <property type="term" value="F:oxaloacetate decarboxylase activity"/>
    <property type="evidence" value="ECO:0007669"/>
    <property type="project" value="UniProtKB-EC"/>
</dbReference>
<dbReference type="EC" id="4.1.3.17" evidence="10"/>
<dbReference type="Pfam" id="PF03737">
    <property type="entry name" value="RraA-like"/>
    <property type="match status" value="1"/>
</dbReference>
<dbReference type="NCBIfam" id="TIGR01935">
    <property type="entry name" value="NOT-MenG"/>
    <property type="match status" value="1"/>
</dbReference>
<dbReference type="GO" id="GO:0008428">
    <property type="term" value="F:ribonuclease inhibitor activity"/>
    <property type="evidence" value="ECO:0007669"/>
    <property type="project" value="InterPro"/>
</dbReference>
<comment type="catalytic activity">
    <reaction evidence="1 10">
        <text>4-hydroxy-4-methyl-2-oxoglutarate = 2 pyruvate</text>
        <dbReference type="Rhea" id="RHEA:22748"/>
        <dbReference type="ChEBI" id="CHEBI:15361"/>
        <dbReference type="ChEBI" id="CHEBI:58276"/>
        <dbReference type="EC" id="4.1.3.17"/>
    </reaction>
</comment>
<dbReference type="RefSeq" id="WP_048550830.1">
    <property type="nucleotide sequence ID" value="NZ_HF570958.1"/>
</dbReference>
<dbReference type="Gene3D" id="3.50.30.40">
    <property type="entry name" value="Ribonuclease E inhibitor RraA/RraA-like"/>
    <property type="match status" value="1"/>
</dbReference>
<dbReference type="PANTHER" id="PTHR33254:SF4">
    <property type="entry name" value="4-HYDROXY-4-METHYL-2-OXOGLUTARATE ALDOLASE 3-RELATED"/>
    <property type="match status" value="1"/>
</dbReference>
<organism evidence="11 12">
    <name type="scientific">Nostocoides japonicum T1-X7</name>
    <dbReference type="NCBI Taxonomy" id="1194083"/>
    <lineage>
        <taxon>Bacteria</taxon>
        <taxon>Bacillati</taxon>
        <taxon>Actinomycetota</taxon>
        <taxon>Actinomycetes</taxon>
        <taxon>Micrococcales</taxon>
        <taxon>Intrasporangiaceae</taxon>
        <taxon>Nostocoides</taxon>
    </lineage>
</organism>
<sequence length="160" mass="16859">MSTDLFIGTSDLYDQHGETLESCDLPLRQYGGHTQFRGPITTFRAHEDNLGLKDIVAQQGHGGVIVVDTNGSTRVAMLGDRMAATAQANGWAGIIINGAVRDVAALRELPIGIKALGSNPRRSRKDGLGERDVILTFGGATFTPGAVLVSDEDGVVVLSA</sequence>
<evidence type="ECO:0000256" key="9">
    <source>
        <dbReference type="PIRSR" id="PIRSR605493-1"/>
    </source>
</evidence>
<comment type="cofactor">
    <cofactor evidence="9">
        <name>Mg(2+)</name>
        <dbReference type="ChEBI" id="CHEBI:18420"/>
    </cofactor>
</comment>
<dbReference type="GO" id="GO:0046872">
    <property type="term" value="F:metal ion binding"/>
    <property type="evidence" value="ECO:0007669"/>
    <property type="project" value="UniProtKB-KW"/>
</dbReference>
<dbReference type="SUPFAM" id="SSF89562">
    <property type="entry name" value="RraA-like"/>
    <property type="match status" value="1"/>
</dbReference>
<dbReference type="EMBL" id="CAJB01000235">
    <property type="protein sequence ID" value="CCH78624.1"/>
    <property type="molecule type" value="Genomic_DNA"/>
</dbReference>
<dbReference type="AlphaFoldDB" id="A0A077M355"/>
<evidence type="ECO:0000256" key="2">
    <source>
        <dbReference type="ARBA" id="ARBA00001968"/>
    </source>
</evidence>
<comment type="subunit">
    <text evidence="4 10">Homotrimer.</text>
</comment>
<comment type="catalytic activity">
    <reaction evidence="8 10">
        <text>oxaloacetate + H(+) = pyruvate + CO2</text>
        <dbReference type="Rhea" id="RHEA:15641"/>
        <dbReference type="ChEBI" id="CHEBI:15361"/>
        <dbReference type="ChEBI" id="CHEBI:15378"/>
        <dbReference type="ChEBI" id="CHEBI:16452"/>
        <dbReference type="ChEBI" id="CHEBI:16526"/>
        <dbReference type="EC" id="4.1.1.112"/>
    </reaction>
</comment>
<comment type="similarity">
    <text evidence="3 10">Belongs to the class II aldolase/RraA-like family.</text>
</comment>
<evidence type="ECO:0000256" key="6">
    <source>
        <dbReference type="ARBA" id="ARBA00023239"/>
    </source>
</evidence>
<dbReference type="EC" id="4.1.1.112" evidence="10"/>
<comment type="function">
    <text evidence="7 10">Catalyzes the aldol cleavage of 4-hydroxy-4-methyl-2-oxoglutarate (HMG) into 2 molecules of pyruvate. Also contains a secondary oxaloacetate (OAA) decarboxylase activity due to the common pyruvate enolate transition state formed following C-C bond cleavage in the retro-aldol and decarboxylation reactions.</text>
</comment>
<dbReference type="CDD" id="cd16841">
    <property type="entry name" value="RraA_family"/>
    <property type="match status" value="1"/>
</dbReference>
<dbReference type="OrthoDB" id="943692at2"/>
<keyword evidence="5 9" id="KW-0479">Metal-binding</keyword>
<reference evidence="11 12" key="1">
    <citation type="journal article" date="2013" name="ISME J.">
        <title>A metabolic model for members of the genus Tetrasphaera involved in enhanced biological phosphorus removal.</title>
        <authorList>
            <person name="Kristiansen R."/>
            <person name="Nguyen H.T.T."/>
            <person name="Saunders A.M."/>
            <person name="Nielsen J.L."/>
            <person name="Wimmer R."/>
            <person name="Le V.Q."/>
            <person name="McIlroy S.J."/>
            <person name="Petrovski S."/>
            <person name="Seviour R.J."/>
            <person name="Calteau A."/>
            <person name="Nielsen K.L."/>
            <person name="Nielsen P.H."/>
        </authorList>
    </citation>
    <scope>NUCLEOTIDE SEQUENCE [LARGE SCALE GENOMIC DNA]</scope>
    <source>
        <strain evidence="11 12">T1-X7</strain>
    </source>
</reference>
<protein>
    <recommendedName>
        <fullName evidence="10">4-hydroxy-4-methyl-2-oxoglutarate aldolase</fullName>
        <shortName evidence="10">HMG aldolase</shortName>
        <ecNumber evidence="10">4.1.1.112</ecNumber>
        <ecNumber evidence="10">4.1.3.17</ecNumber>
    </recommendedName>
    <alternativeName>
        <fullName evidence="10">Oxaloacetate decarboxylase</fullName>
    </alternativeName>
</protein>
<evidence type="ECO:0000256" key="8">
    <source>
        <dbReference type="ARBA" id="ARBA00047973"/>
    </source>
</evidence>
<feature type="binding site" evidence="9">
    <location>
        <position position="101"/>
    </location>
    <ligand>
        <name>substrate</name>
    </ligand>
</feature>
<evidence type="ECO:0000256" key="3">
    <source>
        <dbReference type="ARBA" id="ARBA00008621"/>
    </source>
</evidence>
<keyword evidence="12" id="KW-1185">Reference proteome</keyword>
<feature type="binding site" evidence="9">
    <location>
        <position position="102"/>
    </location>
    <ligand>
        <name>Mg(2+)</name>
        <dbReference type="ChEBI" id="CHEBI:18420"/>
    </ligand>
</feature>
<evidence type="ECO:0000256" key="4">
    <source>
        <dbReference type="ARBA" id="ARBA00011233"/>
    </source>
</evidence>
<evidence type="ECO:0000256" key="7">
    <source>
        <dbReference type="ARBA" id="ARBA00025046"/>
    </source>
</evidence>
<keyword evidence="6 10" id="KW-0456">Lyase</keyword>
<comment type="caution">
    <text evidence="11">The sequence shown here is derived from an EMBL/GenBank/DDBJ whole genome shotgun (WGS) entry which is preliminary data.</text>
</comment>
<dbReference type="NCBIfam" id="NF006875">
    <property type="entry name" value="PRK09372.1"/>
    <property type="match status" value="1"/>
</dbReference>
<evidence type="ECO:0000256" key="10">
    <source>
        <dbReference type="RuleBase" id="RU004338"/>
    </source>
</evidence>